<evidence type="ECO:0000313" key="2">
    <source>
        <dbReference type="EMBL" id="QCP09766.1"/>
    </source>
</evidence>
<evidence type="ECO:0000256" key="1">
    <source>
        <dbReference type="ARBA" id="ARBA00022737"/>
    </source>
</evidence>
<dbReference type="SMART" id="SM00671">
    <property type="entry name" value="SEL1"/>
    <property type="match status" value="2"/>
</dbReference>
<protein>
    <submittedName>
        <fullName evidence="2">Sel1 repeat family protein</fullName>
    </submittedName>
</protein>
<dbReference type="InterPro" id="IPR011990">
    <property type="entry name" value="TPR-like_helical_dom_sf"/>
</dbReference>
<dbReference type="InterPro" id="IPR006597">
    <property type="entry name" value="Sel1-like"/>
</dbReference>
<dbReference type="PANTHER" id="PTHR46430">
    <property type="entry name" value="PROTEIN SKT5-RELATED"/>
    <property type="match status" value="1"/>
</dbReference>
<keyword evidence="3" id="KW-1185">Reference proteome</keyword>
<proteinExistence type="predicted"/>
<dbReference type="Pfam" id="PF08238">
    <property type="entry name" value="Sel1"/>
    <property type="match status" value="2"/>
</dbReference>
<reference evidence="2 3" key="1">
    <citation type="submission" date="2019-05" db="EMBL/GenBank/DDBJ databases">
        <title>Draft Genome Sequences of Six Type Strains of the Genus Massilia.</title>
        <authorList>
            <person name="Miess H."/>
            <person name="Frediansyhah A."/>
            <person name="Gross H."/>
        </authorList>
    </citation>
    <scope>NUCLEOTIDE SEQUENCE [LARGE SCALE GENOMIC DNA]</scope>
    <source>
        <strain evidence="2 3">DSMZ 26121</strain>
    </source>
</reference>
<evidence type="ECO:0000313" key="3">
    <source>
        <dbReference type="Proteomes" id="UP000298763"/>
    </source>
</evidence>
<dbReference type="Proteomes" id="UP000298763">
    <property type="component" value="Chromosome"/>
</dbReference>
<organism evidence="2 3">
    <name type="scientific">Pseudoduganella umbonata</name>
    <dbReference type="NCBI Taxonomy" id="864828"/>
    <lineage>
        <taxon>Bacteria</taxon>
        <taxon>Pseudomonadati</taxon>
        <taxon>Pseudomonadota</taxon>
        <taxon>Betaproteobacteria</taxon>
        <taxon>Burkholderiales</taxon>
        <taxon>Oxalobacteraceae</taxon>
        <taxon>Telluria group</taxon>
        <taxon>Pseudoduganella</taxon>
    </lineage>
</organism>
<dbReference type="Gene3D" id="1.25.40.10">
    <property type="entry name" value="Tetratricopeptide repeat domain"/>
    <property type="match status" value="1"/>
</dbReference>
<sequence length="211" mass="21186">MPTMAAARASDCMRSTWRDKFGAKKVGAVKAGVMRPALAAIASLLWSVPPGSAADSVATTAADPVASRTAGLAAARAAMAGPPSGWPRAFADFSGAARDGDANAAYWAGLMVRNGKGTAADTTAAVAWLEQAARGGVPDAMFVLANMLIAGEGGAPDAAAGHAWLQRAAALGQPAALQQLAQGAYEEGAAERADALLKEAAHALKHRTALP</sequence>
<accession>A0ABX5UDB3</accession>
<keyword evidence="1" id="KW-0677">Repeat</keyword>
<dbReference type="SUPFAM" id="SSF81901">
    <property type="entry name" value="HCP-like"/>
    <property type="match status" value="1"/>
</dbReference>
<name>A0ABX5UDB3_9BURK</name>
<gene>
    <name evidence="2" type="ORF">FCL38_04525</name>
</gene>
<dbReference type="EMBL" id="CP040017">
    <property type="protein sequence ID" value="QCP09766.1"/>
    <property type="molecule type" value="Genomic_DNA"/>
</dbReference>
<dbReference type="InterPro" id="IPR051726">
    <property type="entry name" value="Chitin_Synth_Reg"/>
</dbReference>